<evidence type="ECO:0000256" key="7">
    <source>
        <dbReference type="ARBA" id="ARBA00023609"/>
    </source>
</evidence>
<evidence type="ECO:0000256" key="1">
    <source>
        <dbReference type="ARBA" id="ARBA00004571"/>
    </source>
</evidence>
<keyword evidence="5" id="KW-0472">Membrane</keyword>
<evidence type="ECO:0000256" key="4">
    <source>
        <dbReference type="ARBA" id="ARBA00022729"/>
    </source>
</evidence>
<sequence>MIKKYWAALGLAVCSLPVYADSEQTAQQLRFQTQQLLQQREQAALVPEPEAGVLRINGEDFAVGNNAAELAVALMVAVNHRQADDVARLLQRYRALPEYDAATADFAEAALSRLRGDLAQAQRQYQALLAAQPEFTRARLDWARLLFDNREDKAAQAQFAQLADAKLPPAVRKNVQGYRDALDVRNGWHLSVSAGPVWNSNVGEGTGKSETFILHTPAGVPLEYEQSSPPPQPARGIGYDAALSKRWPLAGHHALWLRGLLYGTHYRHHAGRSEDTLNLAAGYQWASAQHSWSAAPLWEWNQTGNRSLYRAAGARAEWQYSPRPDWGVNIEAERKHMQYAEDYRHNNGKHSSVYATLSYAPNPRWWLYGGADMQWRQTQEPANDYRQYGLRAGVVRQWGDNVALNLNAAVRRRQYAAFNPWLQVRRRDREQVYSATLTVPRWQLGGFTPALTLKHTRVSSNAGWFAAYRKNEALLKWSRFF</sequence>
<evidence type="ECO:0000259" key="10">
    <source>
        <dbReference type="Pfam" id="PF04575"/>
    </source>
</evidence>
<evidence type="ECO:0000256" key="2">
    <source>
        <dbReference type="ARBA" id="ARBA00022452"/>
    </source>
</evidence>
<evidence type="ECO:0000313" key="13">
    <source>
        <dbReference type="Proteomes" id="UP000829817"/>
    </source>
</evidence>
<evidence type="ECO:0000256" key="6">
    <source>
        <dbReference type="ARBA" id="ARBA00023237"/>
    </source>
</evidence>
<comment type="similarity">
    <text evidence="7">Belongs to the Slam family.</text>
</comment>
<keyword evidence="13" id="KW-1185">Reference proteome</keyword>
<dbReference type="SUPFAM" id="SSF56935">
    <property type="entry name" value="Porins"/>
    <property type="match status" value="1"/>
</dbReference>
<feature type="signal peptide" evidence="9">
    <location>
        <begin position="1"/>
        <end position="20"/>
    </location>
</feature>
<comment type="subcellular location">
    <subcellularLocation>
        <location evidence="1">Cell outer membrane</location>
        <topology evidence="1">Multi-pass membrane protein</topology>
    </subcellularLocation>
</comment>
<evidence type="ECO:0000313" key="12">
    <source>
        <dbReference type="EMBL" id="UOO80939.1"/>
    </source>
</evidence>
<reference evidence="12 13" key="1">
    <citation type="journal article" date="2022" name="Res Sq">
        <title>Evolution of multicellular longitudinally dividing oral cavity symbionts (Neisseriaceae).</title>
        <authorList>
            <person name="Nyongesa S."/>
            <person name="Weber P."/>
            <person name="Bernet E."/>
            <person name="Pullido F."/>
            <person name="Nieckarz M."/>
            <person name="Delaby M."/>
            <person name="Nieves C."/>
            <person name="Viehboeck T."/>
            <person name="Krause N."/>
            <person name="Rivera-Millot A."/>
            <person name="Nakamura A."/>
            <person name="Vischer N."/>
            <person name="VanNieuwenhze M."/>
            <person name="Brun Y."/>
            <person name="Cava F."/>
            <person name="Bulgheresi S."/>
            <person name="Veyrier F."/>
        </authorList>
    </citation>
    <scope>NUCLEOTIDE SEQUENCE [LARGE SCALE GENOMIC DNA]</scope>
    <source>
        <strain evidence="12 13">CCUG 63373m</strain>
    </source>
</reference>
<evidence type="ECO:0000256" key="9">
    <source>
        <dbReference type="SAM" id="SignalP"/>
    </source>
</evidence>
<dbReference type="Pfam" id="PF24575">
    <property type="entry name" value="TPR_Slam"/>
    <property type="match status" value="1"/>
</dbReference>
<evidence type="ECO:0000256" key="3">
    <source>
        <dbReference type="ARBA" id="ARBA00022692"/>
    </source>
</evidence>
<dbReference type="InterPro" id="IPR007655">
    <property type="entry name" value="Slam_C"/>
</dbReference>
<proteinExistence type="inferred from homology"/>
<keyword evidence="3" id="KW-0812">Transmembrane</keyword>
<evidence type="ECO:0000256" key="8">
    <source>
        <dbReference type="SAM" id="Coils"/>
    </source>
</evidence>
<name>A0ABY4DQC3_9NEIS</name>
<dbReference type="Pfam" id="PF04575">
    <property type="entry name" value="SlipAM"/>
    <property type="match status" value="1"/>
</dbReference>
<keyword evidence="8" id="KW-0175">Coiled coil</keyword>
<keyword evidence="4 9" id="KW-0732">Signal</keyword>
<organism evidence="12 13">
    <name type="scientific">Uruburuella testudinis</name>
    <dbReference type="NCBI Taxonomy" id="1282863"/>
    <lineage>
        <taxon>Bacteria</taxon>
        <taxon>Pseudomonadati</taxon>
        <taxon>Pseudomonadota</taxon>
        <taxon>Betaproteobacteria</taxon>
        <taxon>Neisseriales</taxon>
        <taxon>Neisseriaceae</taxon>
        <taxon>Uruburuella</taxon>
    </lineage>
</organism>
<feature type="domain" description="Surface lipoprotein assembly modifier C-terminal" evidence="10">
    <location>
        <begin position="188"/>
        <end position="481"/>
    </location>
</feature>
<feature type="coiled-coil region" evidence="8">
    <location>
        <begin position="104"/>
        <end position="131"/>
    </location>
</feature>
<dbReference type="EMBL" id="CP091508">
    <property type="protein sequence ID" value="UOO80939.1"/>
    <property type="molecule type" value="Genomic_DNA"/>
</dbReference>
<feature type="chain" id="PRO_5045778677" evidence="9">
    <location>
        <begin position="21"/>
        <end position="481"/>
    </location>
</feature>
<keyword evidence="2" id="KW-1134">Transmembrane beta strand</keyword>
<accession>A0ABY4DQC3</accession>
<dbReference type="RefSeq" id="WP_244784009.1">
    <property type="nucleotide sequence ID" value="NZ_CP091508.1"/>
</dbReference>
<feature type="domain" description="Surface lipoprotein assembly modifier N-terminal TPR repeats region" evidence="11">
    <location>
        <begin position="64"/>
        <end position="159"/>
    </location>
</feature>
<protein>
    <submittedName>
        <fullName evidence="12">Surface lipoprotein assembly modifier</fullName>
    </submittedName>
</protein>
<keyword evidence="6" id="KW-0998">Cell outer membrane</keyword>
<gene>
    <name evidence="12" type="ORF">LVJ83_08055</name>
</gene>
<keyword evidence="12" id="KW-0449">Lipoprotein</keyword>
<evidence type="ECO:0000256" key="5">
    <source>
        <dbReference type="ARBA" id="ARBA00023136"/>
    </source>
</evidence>
<evidence type="ECO:0000259" key="11">
    <source>
        <dbReference type="Pfam" id="PF24575"/>
    </source>
</evidence>
<dbReference type="InterPro" id="IPR057556">
    <property type="entry name" value="TPR_Slam"/>
</dbReference>
<dbReference type="Proteomes" id="UP000829817">
    <property type="component" value="Chromosome"/>
</dbReference>